<reference evidence="1" key="1">
    <citation type="submission" date="2023-08" db="EMBL/GenBank/DDBJ databases">
        <authorList>
            <person name="Audoor S."/>
            <person name="Bilcke G."/>
        </authorList>
    </citation>
    <scope>NUCLEOTIDE SEQUENCE</scope>
</reference>
<comment type="caution">
    <text evidence="1">The sequence shown here is derived from an EMBL/GenBank/DDBJ whole genome shotgun (WGS) entry which is preliminary data.</text>
</comment>
<organism evidence="1 2">
    <name type="scientific">Cylindrotheca closterium</name>
    <dbReference type="NCBI Taxonomy" id="2856"/>
    <lineage>
        <taxon>Eukaryota</taxon>
        <taxon>Sar</taxon>
        <taxon>Stramenopiles</taxon>
        <taxon>Ochrophyta</taxon>
        <taxon>Bacillariophyta</taxon>
        <taxon>Bacillariophyceae</taxon>
        <taxon>Bacillariophycidae</taxon>
        <taxon>Bacillariales</taxon>
        <taxon>Bacillariaceae</taxon>
        <taxon>Cylindrotheca</taxon>
    </lineage>
</organism>
<dbReference type="AlphaFoldDB" id="A0AAD2G2G4"/>
<keyword evidence="2" id="KW-1185">Reference proteome</keyword>
<dbReference type="InterPro" id="IPR011990">
    <property type="entry name" value="TPR-like_helical_dom_sf"/>
</dbReference>
<dbReference type="Proteomes" id="UP001295423">
    <property type="component" value="Unassembled WGS sequence"/>
</dbReference>
<dbReference type="EMBL" id="CAKOGP040002058">
    <property type="protein sequence ID" value="CAJ1960298.1"/>
    <property type="molecule type" value="Genomic_DNA"/>
</dbReference>
<evidence type="ECO:0000313" key="1">
    <source>
        <dbReference type="EMBL" id="CAJ1960298.1"/>
    </source>
</evidence>
<name>A0AAD2G2G4_9STRA</name>
<protein>
    <submittedName>
        <fullName evidence="1">Uncharacterized protein</fullName>
    </submittedName>
</protein>
<accession>A0AAD2G2G4</accession>
<gene>
    <name evidence="1" type="ORF">CYCCA115_LOCUS18661</name>
</gene>
<dbReference type="Gene3D" id="1.25.40.10">
    <property type="entry name" value="Tetratricopeptide repeat domain"/>
    <property type="match status" value="1"/>
</dbReference>
<sequence>MADHLSQKRVFVFACADLSEKGESFSCSKLSKGPQVSTMAFPMDDIIEAIATNNSGILYLMSKNYKEAMMSFLYSARKTKELLLTRLRKNGGRGGLLHSQVPFPPDQRRHSSQFTMELVDFGTTELGAAELSDEEDHISSLVCRNAIFVRQIAPQTPIVDDLTSITVSALYNLAITNHLAGIDHRCTSKLEMAVQCYELVLSMQKVGTTAGLSTPHVMSALNNVAMIHRVLNNENKLRRNLQQLFVIMAHIDTRDGERNERYWMQYLRNITSLFLHPSITAKAA</sequence>
<evidence type="ECO:0000313" key="2">
    <source>
        <dbReference type="Proteomes" id="UP001295423"/>
    </source>
</evidence>
<proteinExistence type="predicted"/>